<evidence type="ECO:0000256" key="6">
    <source>
        <dbReference type="ARBA" id="ARBA00022490"/>
    </source>
</evidence>
<evidence type="ECO:0000256" key="5">
    <source>
        <dbReference type="ARBA" id="ARBA00011895"/>
    </source>
</evidence>
<evidence type="ECO:0000256" key="2">
    <source>
        <dbReference type="ARBA" id="ARBA00004496"/>
    </source>
</evidence>
<dbReference type="EMBL" id="CM008969">
    <property type="protein sequence ID" value="PNW79583.1"/>
    <property type="molecule type" value="Genomic_DNA"/>
</dbReference>
<comment type="catalytic activity">
    <reaction evidence="13">
        <text>IMP + diphosphate = hypoxanthine + 5-phospho-alpha-D-ribose 1-diphosphate</text>
        <dbReference type="Rhea" id="RHEA:17973"/>
        <dbReference type="ChEBI" id="CHEBI:17368"/>
        <dbReference type="ChEBI" id="CHEBI:33019"/>
        <dbReference type="ChEBI" id="CHEBI:58017"/>
        <dbReference type="ChEBI" id="CHEBI:58053"/>
        <dbReference type="EC" id="2.4.2.8"/>
    </reaction>
</comment>
<evidence type="ECO:0000256" key="3">
    <source>
        <dbReference type="ARBA" id="ARBA00004669"/>
    </source>
</evidence>
<dbReference type="InParanoid" id="A0A2K3DGA9"/>
<keyword evidence="12 13" id="KW-0460">Magnesium</keyword>
<keyword evidence="11 13" id="KW-0547">Nucleotide-binding</keyword>
<evidence type="ECO:0000256" key="13">
    <source>
        <dbReference type="RuleBase" id="RU364099"/>
    </source>
</evidence>
<dbReference type="GeneID" id="5727855"/>
<protein>
    <recommendedName>
        <fullName evidence="5 13">Hypoxanthine phosphoribosyltransferase</fullName>
        <ecNumber evidence="5 13">2.4.2.8</ecNumber>
    </recommendedName>
</protein>
<dbReference type="KEGG" id="cre:CHLRE_08g358900v5"/>
<dbReference type="ExpressionAtlas" id="A0A2K3DGA9">
    <property type="expression patterns" value="baseline"/>
</dbReference>
<gene>
    <name evidence="16" type="ORF">CHLRE_08g358900v5</name>
</gene>
<dbReference type="GO" id="GO:0004422">
    <property type="term" value="F:hypoxanthine phosphoribosyltransferase activity"/>
    <property type="evidence" value="ECO:0000318"/>
    <property type="project" value="GO_Central"/>
</dbReference>
<comment type="similarity">
    <text evidence="4 13">Belongs to the purine/pyrimidine phosphoribosyltransferase family.</text>
</comment>
<dbReference type="RefSeq" id="XP_042921774.1">
    <property type="nucleotide sequence ID" value="XM_043064773.1"/>
</dbReference>
<evidence type="ECO:0000256" key="1">
    <source>
        <dbReference type="ARBA" id="ARBA00001946"/>
    </source>
</evidence>
<dbReference type="GO" id="GO:0005829">
    <property type="term" value="C:cytosol"/>
    <property type="evidence" value="ECO:0000318"/>
    <property type="project" value="GO_Central"/>
</dbReference>
<dbReference type="GO" id="GO:0046100">
    <property type="term" value="P:hypoxanthine metabolic process"/>
    <property type="evidence" value="ECO:0000318"/>
    <property type="project" value="GO_Central"/>
</dbReference>
<dbReference type="PANTHER" id="PTHR43340">
    <property type="entry name" value="HYPOXANTHINE-GUANINE PHOSPHORIBOSYLTRANSFERASE"/>
    <property type="match status" value="1"/>
</dbReference>
<dbReference type="PANTHER" id="PTHR43340:SF1">
    <property type="entry name" value="HYPOXANTHINE PHOSPHORIBOSYLTRANSFERASE"/>
    <property type="match status" value="1"/>
</dbReference>
<dbReference type="NCBIfam" id="TIGR01203">
    <property type="entry name" value="HGPRTase"/>
    <property type="match status" value="1"/>
</dbReference>
<dbReference type="Proteomes" id="UP000006906">
    <property type="component" value="Chromosome 8"/>
</dbReference>
<dbReference type="STRING" id="3055.A0A2K3DGA9"/>
<accession>A0A2K3DGA9</accession>
<evidence type="ECO:0000313" key="17">
    <source>
        <dbReference type="Proteomes" id="UP000006906"/>
    </source>
</evidence>
<comment type="subcellular location">
    <subcellularLocation>
        <location evidence="2 13">Cytoplasm</location>
    </subcellularLocation>
</comment>
<dbReference type="InterPro" id="IPR029057">
    <property type="entry name" value="PRTase-like"/>
</dbReference>
<dbReference type="OMA" id="MQWRVAP"/>
<dbReference type="CDD" id="cd06223">
    <property type="entry name" value="PRTases_typeI"/>
    <property type="match status" value="1"/>
</dbReference>
<dbReference type="Gene3D" id="3.40.50.2020">
    <property type="match status" value="1"/>
</dbReference>
<evidence type="ECO:0000313" key="16">
    <source>
        <dbReference type="EMBL" id="PNW79583.1"/>
    </source>
</evidence>
<dbReference type="Gramene" id="PNW79583">
    <property type="protein sequence ID" value="PNW79583"/>
    <property type="gene ID" value="CHLRE_08g358900v5"/>
</dbReference>
<dbReference type="GO" id="GO:0006178">
    <property type="term" value="P:guanine salvage"/>
    <property type="evidence" value="ECO:0000318"/>
    <property type="project" value="GO_Central"/>
</dbReference>
<keyword evidence="9 13" id="KW-0479">Metal-binding</keyword>
<sequence length="240" mass="26466">MELSHVRGNLSRTGLLQARRGAQPRRLVPPARSLSQPVPPTSQPPHSRPHPHPRPLPLHPEISKVIFSAEQIDARVAELGRLIGTDYSDRELLVLGVLKGAFAFTSDLVRHIYPYPPHLEVDFFKASSYGSGTVSSGRVQLDSGFKLESVRGKHVLLVEDIIDTGNTLSALVAVMEGAGAASVRVCALLDKKARRRVPMEAEYTGFECPDEFIVGYGIDYAEKYRNLPYIGAVKDEFIKK</sequence>
<dbReference type="InterPro" id="IPR005904">
    <property type="entry name" value="Hxn_phspho_trans"/>
</dbReference>
<dbReference type="UniPathway" id="UPA00591">
    <property type="reaction ID" value="UER00648"/>
</dbReference>
<keyword evidence="17" id="KW-1185">Reference proteome</keyword>
<dbReference type="InterPro" id="IPR000836">
    <property type="entry name" value="PRTase_dom"/>
</dbReference>
<dbReference type="GO" id="GO:0032263">
    <property type="term" value="P:GMP salvage"/>
    <property type="evidence" value="ECO:0000318"/>
    <property type="project" value="GO_Central"/>
</dbReference>
<dbReference type="OrthoDB" id="9449045at2759"/>
<dbReference type="GO" id="GO:0006166">
    <property type="term" value="P:purine ribonucleoside salvage"/>
    <property type="evidence" value="ECO:0007669"/>
    <property type="project" value="UniProtKB-KW"/>
</dbReference>
<dbReference type="InterPro" id="IPR050408">
    <property type="entry name" value="HGPRT"/>
</dbReference>
<name>A0A2K3DGA9_CHLRE</name>
<evidence type="ECO:0000256" key="9">
    <source>
        <dbReference type="ARBA" id="ARBA00022723"/>
    </source>
</evidence>
<keyword evidence="6 13" id="KW-0963">Cytoplasm</keyword>
<feature type="domain" description="Phosphoribosyltransferase" evidence="15">
    <location>
        <begin position="71"/>
        <end position="220"/>
    </location>
</feature>
<dbReference type="GO" id="GO:0000166">
    <property type="term" value="F:nucleotide binding"/>
    <property type="evidence" value="ECO:0007669"/>
    <property type="project" value="UniProtKB-KW"/>
</dbReference>
<feature type="region of interest" description="Disordered" evidence="14">
    <location>
        <begin position="1"/>
        <end position="59"/>
    </location>
</feature>
<dbReference type="SUPFAM" id="SSF53271">
    <property type="entry name" value="PRTase-like"/>
    <property type="match status" value="1"/>
</dbReference>
<evidence type="ECO:0000256" key="11">
    <source>
        <dbReference type="ARBA" id="ARBA00022741"/>
    </source>
</evidence>
<dbReference type="GO" id="GO:0032264">
    <property type="term" value="P:IMP salvage"/>
    <property type="evidence" value="ECO:0000318"/>
    <property type="project" value="GO_Central"/>
</dbReference>
<dbReference type="FunFam" id="3.40.50.2020:FF:000006">
    <property type="entry name" value="Hypoxanthine phosphoribosyltransferase"/>
    <property type="match status" value="1"/>
</dbReference>
<evidence type="ECO:0000256" key="7">
    <source>
        <dbReference type="ARBA" id="ARBA00022676"/>
    </source>
</evidence>
<organism evidence="16 17">
    <name type="scientific">Chlamydomonas reinhardtii</name>
    <name type="common">Chlamydomonas smithii</name>
    <dbReference type="NCBI Taxonomy" id="3055"/>
    <lineage>
        <taxon>Eukaryota</taxon>
        <taxon>Viridiplantae</taxon>
        <taxon>Chlorophyta</taxon>
        <taxon>core chlorophytes</taxon>
        <taxon>Chlorophyceae</taxon>
        <taxon>CS clade</taxon>
        <taxon>Chlamydomonadales</taxon>
        <taxon>Chlamydomonadaceae</taxon>
        <taxon>Chlamydomonas</taxon>
    </lineage>
</organism>
<proteinExistence type="inferred from homology"/>
<dbReference type="AlphaFoldDB" id="A0A2K3DGA9"/>
<evidence type="ECO:0000256" key="14">
    <source>
        <dbReference type="SAM" id="MobiDB-lite"/>
    </source>
</evidence>
<reference evidence="16 17" key="1">
    <citation type="journal article" date="2007" name="Science">
        <title>The Chlamydomonas genome reveals the evolution of key animal and plant functions.</title>
        <authorList>
            <person name="Merchant S.S."/>
            <person name="Prochnik S.E."/>
            <person name="Vallon O."/>
            <person name="Harris E.H."/>
            <person name="Karpowicz S.J."/>
            <person name="Witman G.B."/>
            <person name="Terry A."/>
            <person name="Salamov A."/>
            <person name="Fritz-Laylin L.K."/>
            <person name="Marechal-Drouard L."/>
            <person name="Marshall W.F."/>
            <person name="Qu L.H."/>
            <person name="Nelson D.R."/>
            <person name="Sanderfoot A.A."/>
            <person name="Spalding M.H."/>
            <person name="Kapitonov V.V."/>
            <person name="Ren Q."/>
            <person name="Ferris P."/>
            <person name="Lindquist E."/>
            <person name="Shapiro H."/>
            <person name="Lucas S.M."/>
            <person name="Grimwood J."/>
            <person name="Schmutz J."/>
            <person name="Cardol P."/>
            <person name="Cerutti H."/>
            <person name="Chanfreau G."/>
            <person name="Chen C.L."/>
            <person name="Cognat V."/>
            <person name="Croft M.T."/>
            <person name="Dent R."/>
            <person name="Dutcher S."/>
            <person name="Fernandez E."/>
            <person name="Fukuzawa H."/>
            <person name="Gonzalez-Ballester D."/>
            <person name="Gonzalez-Halphen D."/>
            <person name="Hallmann A."/>
            <person name="Hanikenne M."/>
            <person name="Hippler M."/>
            <person name="Inwood W."/>
            <person name="Jabbari K."/>
            <person name="Kalanon M."/>
            <person name="Kuras R."/>
            <person name="Lefebvre P.A."/>
            <person name="Lemaire S.D."/>
            <person name="Lobanov A.V."/>
            <person name="Lohr M."/>
            <person name="Manuell A."/>
            <person name="Meier I."/>
            <person name="Mets L."/>
            <person name="Mittag M."/>
            <person name="Mittelmeier T."/>
            <person name="Moroney J.V."/>
            <person name="Moseley J."/>
            <person name="Napoli C."/>
            <person name="Nedelcu A.M."/>
            <person name="Niyogi K."/>
            <person name="Novoselov S.V."/>
            <person name="Paulsen I.T."/>
            <person name="Pazour G."/>
            <person name="Purton S."/>
            <person name="Ral J.P."/>
            <person name="Riano-Pachon D.M."/>
            <person name="Riekhof W."/>
            <person name="Rymarquis L."/>
            <person name="Schroda M."/>
            <person name="Stern D."/>
            <person name="Umen J."/>
            <person name="Willows R."/>
            <person name="Wilson N."/>
            <person name="Zimmer S.L."/>
            <person name="Allmer J."/>
            <person name="Balk J."/>
            <person name="Bisova K."/>
            <person name="Chen C.J."/>
            <person name="Elias M."/>
            <person name="Gendler K."/>
            <person name="Hauser C."/>
            <person name="Lamb M.R."/>
            <person name="Ledford H."/>
            <person name="Long J.C."/>
            <person name="Minagawa J."/>
            <person name="Page M.D."/>
            <person name="Pan J."/>
            <person name="Pootakham W."/>
            <person name="Roje S."/>
            <person name="Rose A."/>
            <person name="Stahlberg E."/>
            <person name="Terauchi A.M."/>
            <person name="Yang P."/>
            <person name="Ball S."/>
            <person name="Bowler C."/>
            <person name="Dieckmann C.L."/>
            <person name="Gladyshev V.N."/>
            <person name="Green P."/>
            <person name="Jorgensen R."/>
            <person name="Mayfield S."/>
            <person name="Mueller-Roeber B."/>
            <person name="Rajamani S."/>
            <person name="Sayre R.T."/>
            <person name="Brokstein P."/>
            <person name="Dubchak I."/>
            <person name="Goodstein D."/>
            <person name="Hornick L."/>
            <person name="Huang Y.W."/>
            <person name="Jhaveri J."/>
            <person name="Luo Y."/>
            <person name="Martinez D."/>
            <person name="Ngau W.C."/>
            <person name="Otillar B."/>
            <person name="Poliakov A."/>
            <person name="Porter A."/>
            <person name="Szajkowski L."/>
            <person name="Werner G."/>
            <person name="Zhou K."/>
            <person name="Grigoriev I.V."/>
            <person name="Rokhsar D.S."/>
            <person name="Grossman A.R."/>
        </authorList>
    </citation>
    <scope>NUCLEOTIDE SEQUENCE [LARGE SCALE GENOMIC DNA]</scope>
    <source>
        <strain evidence="17">CC-503</strain>
    </source>
</reference>
<dbReference type="EC" id="2.4.2.8" evidence="5 13"/>
<keyword evidence="8 13" id="KW-0808">Transferase</keyword>
<comment type="pathway">
    <text evidence="3 13">Purine metabolism; IMP biosynthesis via salvage pathway; IMP from hypoxanthine: step 1/1.</text>
</comment>
<keyword evidence="7 13" id="KW-0328">Glycosyltransferase</keyword>
<evidence type="ECO:0000256" key="4">
    <source>
        <dbReference type="ARBA" id="ARBA00008391"/>
    </source>
</evidence>
<evidence type="ECO:0000256" key="8">
    <source>
        <dbReference type="ARBA" id="ARBA00022679"/>
    </source>
</evidence>
<dbReference type="FunCoup" id="A0A2K3DGA9">
    <property type="interactions" value="694"/>
</dbReference>
<keyword evidence="10 13" id="KW-0660">Purine salvage</keyword>
<evidence type="ECO:0000256" key="12">
    <source>
        <dbReference type="ARBA" id="ARBA00022842"/>
    </source>
</evidence>
<comment type="cofactor">
    <cofactor evidence="1 13">
        <name>Mg(2+)</name>
        <dbReference type="ChEBI" id="CHEBI:18420"/>
    </cofactor>
</comment>
<dbReference type="Pfam" id="PF00156">
    <property type="entry name" value="Pribosyltran"/>
    <property type="match status" value="1"/>
</dbReference>
<evidence type="ECO:0000259" key="15">
    <source>
        <dbReference type="Pfam" id="PF00156"/>
    </source>
</evidence>
<evidence type="ECO:0000256" key="10">
    <source>
        <dbReference type="ARBA" id="ARBA00022726"/>
    </source>
</evidence>
<dbReference type="GO" id="GO:0000287">
    <property type="term" value="F:magnesium ion binding"/>
    <property type="evidence" value="ECO:0000318"/>
    <property type="project" value="GO_Central"/>
</dbReference>